<organism evidence="2 3">
    <name type="scientific">Streptomyces chartreusis</name>
    <dbReference type="NCBI Taxonomy" id="1969"/>
    <lineage>
        <taxon>Bacteria</taxon>
        <taxon>Bacillati</taxon>
        <taxon>Actinomycetota</taxon>
        <taxon>Actinomycetes</taxon>
        <taxon>Kitasatosporales</taxon>
        <taxon>Streptomycetaceae</taxon>
        <taxon>Streptomyces</taxon>
    </lineage>
</organism>
<evidence type="ECO:0000313" key="2">
    <source>
        <dbReference type="EMBL" id="QKZ19158.1"/>
    </source>
</evidence>
<gene>
    <name evidence="2" type="ORF">HUT05_18345</name>
</gene>
<dbReference type="RefSeq" id="WP_176575745.1">
    <property type="nucleotide sequence ID" value="NZ_CBDRGH010000032.1"/>
</dbReference>
<feature type="signal peptide" evidence="1">
    <location>
        <begin position="1"/>
        <end position="26"/>
    </location>
</feature>
<dbReference type="EMBL" id="CP056041">
    <property type="protein sequence ID" value="QKZ19158.1"/>
    <property type="molecule type" value="Genomic_DNA"/>
</dbReference>
<evidence type="ECO:0000313" key="3">
    <source>
        <dbReference type="Proteomes" id="UP000509418"/>
    </source>
</evidence>
<sequence length="163" mass="16084">MLLKCLTLTMATSLLALAGTVGTATAAPAPAANPGDQSGPCYINIQGSNNTNTYASCGQILTGTGHVTGSNHTVGRGGLTGADTLPQVGVETSNLLAAPQNNADVITPLIGGTNVSAACTVQSPVGDGIFYLVVTAVNGYPTAGWLQAEVISSTADVPACLPA</sequence>
<protein>
    <recommendedName>
        <fullName evidence="4">Secreted protein</fullName>
    </recommendedName>
</protein>
<reference evidence="2 3" key="1">
    <citation type="submission" date="2020-06" db="EMBL/GenBank/DDBJ databases">
        <title>Genome mining for natural products.</title>
        <authorList>
            <person name="Zhang B."/>
            <person name="Shi J."/>
            <person name="Ge H."/>
        </authorList>
    </citation>
    <scope>NUCLEOTIDE SEQUENCE [LARGE SCALE GENOMIC DNA]</scope>
    <source>
        <strain evidence="2 3">NA02069</strain>
    </source>
</reference>
<proteinExistence type="predicted"/>
<evidence type="ECO:0000256" key="1">
    <source>
        <dbReference type="SAM" id="SignalP"/>
    </source>
</evidence>
<dbReference type="Proteomes" id="UP000509418">
    <property type="component" value="Chromosome"/>
</dbReference>
<accession>A0A7H8T811</accession>
<keyword evidence="3" id="KW-1185">Reference proteome</keyword>
<dbReference type="AlphaFoldDB" id="A0A7H8T811"/>
<feature type="chain" id="PRO_5028885145" description="Secreted protein" evidence="1">
    <location>
        <begin position="27"/>
        <end position="163"/>
    </location>
</feature>
<keyword evidence="1" id="KW-0732">Signal</keyword>
<name>A0A7H8T811_STRCX</name>
<evidence type="ECO:0008006" key="4">
    <source>
        <dbReference type="Google" id="ProtNLM"/>
    </source>
</evidence>